<evidence type="ECO:0000313" key="2">
    <source>
        <dbReference type="Proteomes" id="UP000011663"/>
    </source>
</evidence>
<dbReference type="GeneID" id="66487331"/>
<dbReference type="Gene3D" id="3.40.50.1110">
    <property type="entry name" value="SGNH hydrolase"/>
    <property type="match status" value="1"/>
</dbReference>
<organism evidence="1 2">
    <name type="scientific">Brachyspira hampsonii 30446</name>
    <dbReference type="NCBI Taxonomy" id="1289135"/>
    <lineage>
        <taxon>Bacteria</taxon>
        <taxon>Pseudomonadati</taxon>
        <taxon>Spirochaetota</taxon>
        <taxon>Spirochaetia</taxon>
        <taxon>Brachyspirales</taxon>
        <taxon>Brachyspiraceae</taxon>
        <taxon>Brachyspira</taxon>
    </lineage>
</organism>
<dbReference type="OrthoDB" id="9796702at2"/>
<dbReference type="InterPro" id="IPR036514">
    <property type="entry name" value="SGNH_hydro_sf"/>
</dbReference>
<sequence>MKIRVIKIISFVLIFCILLYSVSRVLRLKNDGGLSQTYMFYEQPKNSIDALFIGSSHVYCDIDPAILYKEYGISSYNFSSSEQTLLLSYLRLKEILKIQKPKLIILEGYMLIFDNLFFSDYSFLMGTLGIKFSLDKINLMKLHIPKTRLNEFFNPFYHYHNRYSSLLMSDFIQPDYIKFYKGLYIQYGVKKVVRNNSFTEERLPLMGIVEEYYRKSILLSKENDIPIIVIISPYSFGDDDNKKFNMAKDIAEEYNVPFINFNLYYDNYNLNFNEDFVDPGHLNYKGVMKFNRYLGKYLKENYDLPDRRGDPKYYSWNMNAKYQYKEIYNFELKQYTNFNEYIEKVKNADDYIIGITMLGNYQKNDAVVQSIATNFNINNIYLQNASYVIDNNKLMYSSSGSNNYLFYKEIGNYTDLAVQNGQKLSINRTNYIEATNGINMVIYDKFTEQIVDNIYLEYQSNAINPTINR</sequence>
<dbReference type="SUPFAM" id="SSF52266">
    <property type="entry name" value="SGNH hydrolase"/>
    <property type="match status" value="1"/>
</dbReference>
<dbReference type="STRING" id="1289135.A966_04406"/>
<name>A0A2U4F2M6_9SPIR</name>
<dbReference type="RefSeq" id="WP_008722776.1">
    <property type="nucleotide sequence ID" value="NZ_JH994110.1"/>
</dbReference>
<dbReference type="GO" id="GO:0016788">
    <property type="term" value="F:hydrolase activity, acting on ester bonds"/>
    <property type="evidence" value="ECO:0007669"/>
    <property type="project" value="UniProtKB-ARBA"/>
</dbReference>
<evidence type="ECO:0000313" key="1">
    <source>
        <dbReference type="EMBL" id="EKV57599.1"/>
    </source>
</evidence>
<protein>
    <submittedName>
        <fullName evidence="1">Uncharacterized protein</fullName>
    </submittedName>
</protein>
<dbReference type="Proteomes" id="UP000011663">
    <property type="component" value="Unassembled WGS sequence"/>
</dbReference>
<proteinExistence type="predicted"/>
<dbReference type="AlphaFoldDB" id="A0A2U4F2M6"/>
<dbReference type="EMBL" id="ALNZ01000018">
    <property type="protein sequence ID" value="EKV57599.1"/>
    <property type="molecule type" value="Genomic_DNA"/>
</dbReference>
<comment type="caution">
    <text evidence="1">The sequence shown here is derived from an EMBL/GenBank/DDBJ whole genome shotgun (WGS) entry which is preliminary data.</text>
</comment>
<reference evidence="1 2" key="1">
    <citation type="submission" date="2012-07" db="EMBL/GenBank/DDBJ databases">
        <title>Genome sequence of Brachyspira sp. 30446, isolated from a pig with mucohaemorrhagic colitis.</title>
        <authorList>
            <person name="Rubin J.E."/>
            <person name="Fernando C."/>
            <person name="Harding J.C.S."/>
            <person name="Hill J.E."/>
        </authorList>
    </citation>
    <scope>NUCLEOTIDE SEQUENCE [LARGE SCALE GENOMIC DNA]</scope>
    <source>
        <strain evidence="1 2">30446</strain>
    </source>
</reference>
<gene>
    <name evidence="1" type="ORF">A966_04406</name>
</gene>
<accession>A0A2U4F2M6</accession>